<name>A0A848AQH0_9BACT</name>
<protein>
    <submittedName>
        <fullName evidence="1">Uncharacterized protein</fullName>
    </submittedName>
</protein>
<dbReference type="AlphaFoldDB" id="A0A848AQH0"/>
<organism evidence="1 2">
    <name type="scientific">Victivallis vadensis</name>
    <dbReference type="NCBI Taxonomy" id="172901"/>
    <lineage>
        <taxon>Bacteria</taxon>
        <taxon>Pseudomonadati</taxon>
        <taxon>Lentisphaerota</taxon>
        <taxon>Lentisphaeria</taxon>
        <taxon>Victivallales</taxon>
        <taxon>Victivallaceae</taxon>
        <taxon>Victivallis</taxon>
    </lineage>
</organism>
<dbReference type="Proteomes" id="UP000576225">
    <property type="component" value="Unassembled WGS sequence"/>
</dbReference>
<accession>A0A848AQH0</accession>
<proteinExistence type="predicted"/>
<comment type="caution">
    <text evidence="1">The sequence shown here is derived from an EMBL/GenBank/DDBJ whole genome shotgun (WGS) entry which is preliminary data.</text>
</comment>
<dbReference type="EMBL" id="JABAEW010000002">
    <property type="protein sequence ID" value="NMD85308.1"/>
    <property type="molecule type" value="Genomic_DNA"/>
</dbReference>
<dbReference type="RefSeq" id="WP_168961364.1">
    <property type="nucleotide sequence ID" value="NZ_JABAEW010000002.1"/>
</dbReference>
<sequence>MAKQPQLAAYCRCWKNFSINEWAELLSVQPRLISYCPNPKHPTIQAGFLAGSPESAAYIKDWSCFSLYDWLLMLCNSYDFEPHCNCWKRFPVSYWWNLLFHLPDYIERCPVINQFPEDDWQLLCRKHPVLKKYRF</sequence>
<gene>
    <name evidence="1" type="ORF">HF882_01785</name>
</gene>
<evidence type="ECO:0000313" key="1">
    <source>
        <dbReference type="EMBL" id="NMD85308.1"/>
    </source>
</evidence>
<reference evidence="1 2" key="1">
    <citation type="submission" date="2020-04" db="EMBL/GenBank/DDBJ databases">
        <authorList>
            <person name="Hitch T.C.A."/>
            <person name="Wylensek D."/>
            <person name="Clavel T."/>
        </authorList>
    </citation>
    <scope>NUCLEOTIDE SEQUENCE [LARGE SCALE GENOMIC DNA]</scope>
    <source>
        <strain evidence="1 2">COR2-253-APC-1A</strain>
    </source>
</reference>
<evidence type="ECO:0000313" key="2">
    <source>
        <dbReference type="Proteomes" id="UP000576225"/>
    </source>
</evidence>